<evidence type="ECO:0000256" key="5">
    <source>
        <dbReference type="ARBA" id="ARBA00022989"/>
    </source>
</evidence>
<dbReference type="AlphaFoldDB" id="A0A5B0MZ34"/>
<keyword evidence="4 10" id="KW-0812">Transmembrane</keyword>
<comment type="function">
    <text evidence="1">Fluoride channel required for the rapid expulsion of cytoplasmic fluoride.</text>
</comment>
<evidence type="ECO:0000256" key="4">
    <source>
        <dbReference type="ARBA" id="ARBA00022692"/>
    </source>
</evidence>
<gene>
    <name evidence="11" type="ORF">PGTUg99_027497</name>
</gene>
<comment type="catalytic activity">
    <reaction evidence="8">
        <text>fluoride(in) = fluoride(out)</text>
        <dbReference type="Rhea" id="RHEA:76159"/>
        <dbReference type="ChEBI" id="CHEBI:17051"/>
    </reaction>
    <physiologicalReaction direction="left-to-right" evidence="8">
        <dbReference type="Rhea" id="RHEA:76160"/>
    </physiologicalReaction>
</comment>
<feature type="transmembrane region" description="Helical" evidence="10">
    <location>
        <begin position="103"/>
        <end position="122"/>
    </location>
</feature>
<feature type="transmembrane region" description="Helical" evidence="10">
    <location>
        <begin position="134"/>
        <end position="161"/>
    </location>
</feature>
<accession>A0A5B0MZ34</accession>
<dbReference type="GO" id="GO:0005886">
    <property type="term" value="C:plasma membrane"/>
    <property type="evidence" value="ECO:0007669"/>
    <property type="project" value="UniProtKB-SubCell"/>
</dbReference>
<dbReference type="GO" id="GO:1903425">
    <property type="term" value="F:fluoride transmembrane transporter activity"/>
    <property type="evidence" value="ECO:0007669"/>
    <property type="project" value="TreeGrafter"/>
</dbReference>
<comment type="caution">
    <text evidence="11">The sequence shown here is derived from an EMBL/GenBank/DDBJ whole genome shotgun (WGS) entry which is preliminary data.</text>
</comment>
<feature type="transmembrane region" description="Helical" evidence="10">
    <location>
        <begin position="367"/>
        <end position="386"/>
    </location>
</feature>
<evidence type="ECO:0000256" key="9">
    <source>
        <dbReference type="SAM" id="MobiDB-lite"/>
    </source>
</evidence>
<protein>
    <recommendedName>
        <fullName evidence="13">Fluoride ion transporter CrcB</fullName>
    </recommendedName>
</protein>
<evidence type="ECO:0000256" key="3">
    <source>
        <dbReference type="ARBA" id="ARBA00022475"/>
    </source>
</evidence>
<keyword evidence="5 10" id="KW-1133">Transmembrane helix</keyword>
<evidence type="ECO:0000256" key="1">
    <source>
        <dbReference type="ARBA" id="ARBA00002598"/>
    </source>
</evidence>
<feature type="transmembrane region" description="Helical" evidence="10">
    <location>
        <begin position="300"/>
        <end position="318"/>
    </location>
</feature>
<organism evidence="11 12">
    <name type="scientific">Puccinia graminis f. sp. tritici</name>
    <dbReference type="NCBI Taxonomy" id="56615"/>
    <lineage>
        <taxon>Eukaryota</taxon>
        <taxon>Fungi</taxon>
        <taxon>Dikarya</taxon>
        <taxon>Basidiomycota</taxon>
        <taxon>Pucciniomycotina</taxon>
        <taxon>Pucciniomycetes</taxon>
        <taxon>Pucciniales</taxon>
        <taxon>Pucciniaceae</taxon>
        <taxon>Puccinia</taxon>
    </lineage>
</organism>
<evidence type="ECO:0000313" key="11">
    <source>
        <dbReference type="EMBL" id="KAA1082215.1"/>
    </source>
</evidence>
<feature type="transmembrane region" description="Helical" evidence="10">
    <location>
        <begin position="233"/>
        <end position="254"/>
    </location>
</feature>
<keyword evidence="3" id="KW-1003">Cell membrane</keyword>
<name>A0A5B0MZ34_PUCGR</name>
<feature type="compositionally biased region" description="Basic and acidic residues" evidence="9">
    <location>
        <begin position="47"/>
        <end position="57"/>
    </location>
</feature>
<comment type="similarity">
    <text evidence="7">Belongs to the fluoride channel Fluc/FEX (TC 1.A.43) family.</text>
</comment>
<dbReference type="InterPro" id="IPR003691">
    <property type="entry name" value="FluC"/>
</dbReference>
<evidence type="ECO:0000256" key="2">
    <source>
        <dbReference type="ARBA" id="ARBA00004651"/>
    </source>
</evidence>
<dbReference type="EMBL" id="VDEP01000439">
    <property type="protein sequence ID" value="KAA1082215.1"/>
    <property type="molecule type" value="Genomic_DNA"/>
</dbReference>
<evidence type="ECO:0008006" key="13">
    <source>
        <dbReference type="Google" id="ProtNLM"/>
    </source>
</evidence>
<feature type="region of interest" description="Disordered" evidence="9">
    <location>
        <begin position="1"/>
        <end position="67"/>
    </location>
</feature>
<sequence>MRPSAAPGDGGAINWTADRLATPETVAGPSTEPSDQAKDIQVAFDPPQRDSASDHLKPSQVNHTSQHSWSTQAQTHSILIFSAIWGLLTRLGITAIGNFSGQNVFSLLLVQVVGCLIMGTSVSLQTRFGKIHSLLYFGITTGFCGSVTTFSSWMLQVFQAFSNTSKFSRSRFSDFLDGLNITYVTIALGLFSLQTGLFLGNAVENIIASKTRATNLNTSTCSSRRDTFAHRKIPTILIILTGPLTWLGSVFLFIWGPNGWRGPVTYSMIIAPTGTVMRYYLAKFNTRRLSIDKGFPTGTYLANVIATALLALFSALQYTSAARNDREYCAGLQGLRDGFCGCLSTISTFFLELHRAGPSYKNFRYGLTSWLSGQFLYLMIFGIYFWTRDPQERCAFST</sequence>
<dbReference type="Pfam" id="PF02537">
    <property type="entry name" value="CRCB"/>
    <property type="match status" value="2"/>
</dbReference>
<feature type="transmembrane region" description="Helical" evidence="10">
    <location>
        <begin position="260"/>
        <end position="280"/>
    </location>
</feature>
<evidence type="ECO:0000256" key="6">
    <source>
        <dbReference type="ARBA" id="ARBA00023136"/>
    </source>
</evidence>
<dbReference type="PANTHER" id="PTHR28259:SF1">
    <property type="entry name" value="FLUORIDE EXPORT PROTEIN 1-RELATED"/>
    <property type="match status" value="1"/>
</dbReference>
<evidence type="ECO:0000256" key="10">
    <source>
        <dbReference type="SAM" id="Phobius"/>
    </source>
</evidence>
<dbReference type="Proteomes" id="UP000325313">
    <property type="component" value="Unassembled WGS sequence"/>
</dbReference>
<feature type="transmembrane region" description="Helical" evidence="10">
    <location>
        <begin position="181"/>
        <end position="203"/>
    </location>
</feature>
<reference evidence="11 12" key="1">
    <citation type="submission" date="2019-05" db="EMBL/GenBank/DDBJ databases">
        <title>Emergence of the Ug99 lineage of the wheat stem rust pathogen through somatic hybridization.</title>
        <authorList>
            <person name="Li F."/>
            <person name="Upadhyaya N.M."/>
            <person name="Sperschneider J."/>
            <person name="Matny O."/>
            <person name="Nguyen-Phuc H."/>
            <person name="Mago R."/>
            <person name="Raley C."/>
            <person name="Miller M.E."/>
            <person name="Silverstein K.A.T."/>
            <person name="Henningsen E."/>
            <person name="Hirsch C.D."/>
            <person name="Visser B."/>
            <person name="Pretorius Z.A."/>
            <person name="Steffenson B.J."/>
            <person name="Schwessinger B."/>
            <person name="Dodds P.N."/>
            <person name="Figueroa M."/>
        </authorList>
    </citation>
    <scope>NUCLEOTIDE SEQUENCE [LARGE SCALE GENOMIC DNA]</scope>
    <source>
        <strain evidence="11 12">Ug99</strain>
    </source>
</reference>
<comment type="subcellular location">
    <subcellularLocation>
        <location evidence="2">Cell membrane</location>
        <topology evidence="2">Multi-pass membrane protein</topology>
    </subcellularLocation>
</comment>
<evidence type="ECO:0000313" key="12">
    <source>
        <dbReference type="Proteomes" id="UP000325313"/>
    </source>
</evidence>
<feature type="transmembrane region" description="Helical" evidence="10">
    <location>
        <begin position="78"/>
        <end position="97"/>
    </location>
</feature>
<keyword evidence="6 10" id="KW-0472">Membrane</keyword>
<dbReference type="PANTHER" id="PTHR28259">
    <property type="entry name" value="FLUORIDE EXPORT PROTEIN 1-RELATED"/>
    <property type="match status" value="1"/>
</dbReference>
<evidence type="ECO:0000256" key="7">
    <source>
        <dbReference type="ARBA" id="ARBA00035120"/>
    </source>
</evidence>
<proteinExistence type="inferred from homology"/>
<evidence type="ECO:0000256" key="8">
    <source>
        <dbReference type="ARBA" id="ARBA00035585"/>
    </source>
</evidence>